<dbReference type="AlphaFoldDB" id="A0A084EQJ0"/>
<feature type="transmembrane region" description="Helical" evidence="6">
    <location>
        <begin position="151"/>
        <end position="174"/>
    </location>
</feature>
<dbReference type="Proteomes" id="UP000028533">
    <property type="component" value="Unassembled WGS sequence"/>
</dbReference>
<proteinExistence type="predicted"/>
<dbReference type="CDD" id="cd06580">
    <property type="entry name" value="TM_PBP1_transp_TpRbsC_like"/>
    <property type="match status" value="1"/>
</dbReference>
<feature type="transmembrane region" description="Helical" evidence="6">
    <location>
        <begin position="70"/>
        <end position="90"/>
    </location>
</feature>
<keyword evidence="2" id="KW-1003">Cell membrane</keyword>
<dbReference type="PANTHER" id="PTHR43370">
    <property type="entry name" value="SUGAR ABC TRANSPORTER INTEGRAL MEMBRANE PROTEIN-RELATED"/>
    <property type="match status" value="1"/>
</dbReference>
<protein>
    <submittedName>
        <fullName evidence="7">Ribose/Galactose ABC transporter, permease component II</fullName>
    </submittedName>
</protein>
<feature type="transmembrane region" description="Helical" evidence="6">
    <location>
        <begin position="9"/>
        <end position="29"/>
    </location>
</feature>
<dbReference type="RefSeq" id="WP_036431506.1">
    <property type="nucleotide sequence ID" value="NZ_JFDO01000007.1"/>
</dbReference>
<reference evidence="7 8" key="1">
    <citation type="submission" date="2014-02" db="EMBL/GenBank/DDBJ databases">
        <title>Genome sequence of Mycoplasma capricolum subsp. capricolum strain 14232.</title>
        <authorList>
            <person name="Sirand-Pugnet P."/>
            <person name="Breton M."/>
            <person name="Dordet-Frisoni E."/>
            <person name="Baranowski E."/>
            <person name="Barre A."/>
            <person name="Couture C."/>
            <person name="Dupuy V."/>
            <person name="Gaurivaud P."/>
            <person name="Jacob D."/>
            <person name="Lemaitre C."/>
            <person name="Manso-Silvan L."/>
            <person name="Nikolski M."/>
            <person name="Nouvel L.-X."/>
            <person name="Poumarat F."/>
            <person name="Tardy F."/>
            <person name="Thebault P."/>
            <person name="Theil S."/>
            <person name="Citti C."/>
            <person name="Thiaucourt F."/>
            <person name="Blanchard A."/>
        </authorList>
    </citation>
    <scope>NUCLEOTIDE SEQUENCE [LARGE SCALE GENOMIC DNA]</scope>
    <source>
        <strain evidence="7 8">14232</strain>
    </source>
</reference>
<organism evidence="7 8">
    <name type="scientific">Mycoplasma capricolum subsp. capricolum 14232</name>
    <dbReference type="NCBI Taxonomy" id="1188238"/>
    <lineage>
        <taxon>Bacteria</taxon>
        <taxon>Bacillati</taxon>
        <taxon>Mycoplasmatota</taxon>
        <taxon>Mollicutes</taxon>
        <taxon>Mycoplasmataceae</taxon>
        <taxon>Mycoplasma</taxon>
    </lineage>
</organism>
<dbReference type="GO" id="GO:0022857">
    <property type="term" value="F:transmembrane transporter activity"/>
    <property type="evidence" value="ECO:0007669"/>
    <property type="project" value="InterPro"/>
</dbReference>
<evidence type="ECO:0000256" key="4">
    <source>
        <dbReference type="ARBA" id="ARBA00022989"/>
    </source>
</evidence>
<feature type="transmembrane region" description="Helical" evidence="6">
    <location>
        <begin position="255"/>
        <end position="275"/>
    </location>
</feature>
<evidence type="ECO:0000256" key="5">
    <source>
        <dbReference type="ARBA" id="ARBA00023136"/>
    </source>
</evidence>
<comment type="caution">
    <text evidence="7">The sequence shown here is derived from an EMBL/GenBank/DDBJ whole genome shotgun (WGS) entry which is preliminary data.</text>
</comment>
<name>A0A084EQJ0_MYCCA</name>
<feature type="transmembrane region" description="Helical" evidence="6">
    <location>
        <begin position="287"/>
        <end position="306"/>
    </location>
</feature>
<keyword evidence="5 6" id="KW-0472">Membrane</keyword>
<keyword evidence="3 6" id="KW-0812">Transmembrane</keyword>
<keyword evidence="4 6" id="KW-1133">Transmembrane helix</keyword>
<evidence type="ECO:0000256" key="1">
    <source>
        <dbReference type="ARBA" id="ARBA00004651"/>
    </source>
</evidence>
<dbReference type="GO" id="GO:0005886">
    <property type="term" value="C:plasma membrane"/>
    <property type="evidence" value="ECO:0007669"/>
    <property type="project" value="UniProtKB-SubCell"/>
</dbReference>
<feature type="transmembrane region" description="Helical" evidence="6">
    <location>
        <begin position="205"/>
        <end position="225"/>
    </location>
</feature>
<dbReference type="PANTHER" id="PTHR43370:SF1">
    <property type="entry name" value="GUANOSINE ABC TRANSPORTER PERMEASE PROTEIN NUPQ"/>
    <property type="match status" value="1"/>
</dbReference>
<sequence length="325" mass="34428">MAILFNSSILTWGLALVGVLLFASLSSLVSEKAGVVNIAVEGMMIIGALVVSILGTYLTTNDQKSNYTQIPIVLLAGVITAIFALLHAFPSITLKANQIVSGTAINILTIGLGIFLSTSNWFGKQSQVIASGYTSINVINITKTVGSKTQIVASMLPIWTIIAIIIAIGLFVFFKYTKQGMRYAMVGENPNAIDAAGISVTKYRYVAVILSGFLAGIGGGVFVVTTVSGGGLFSGNIFGYGFLGIAIMIFGQWRILFITIGAIIFSWLFALGQQIGTISTNKTIQSISILFNTLPFILTIVAMVLFSKTSKAPAAVGIPFDKSKR</sequence>
<evidence type="ECO:0000313" key="8">
    <source>
        <dbReference type="Proteomes" id="UP000028533"/>
    </source>
</evidence>
<evidence type="ECO:0000256" key="2">
    <source>
        <dbReference type="ARBA" id="ARBA00022475"/>
    </source>
</evidence>
<feature type="transmembrane region" description="Helical" evidence="6">
    <location>
        <begin position="35"/>
        <end position="58"/>
    </location>
</feature>
<dbReference type="Pfam" id="PF02653">
    <property type="entry name" value="BPD_transp_2"/>
    <property type="match status" value="1"/>
</dbReference>
<evidence type="ECO:0000256" key="3">
    <source>
        <dbReference type="ARBA" id="ARBA00022692"/>
    </source>
</evidence>
<feature type="transmembrane region" description="Helical" evidence="6">
    <location>
        <begin position="96"/>
        <end position="116"/>
    </location>
</feature>
<evidence type="ECO:0000256" key="6">
    <source>
        <dbReference type="SAM" id="Phobius"/>
    </source>
</evidence>
<evidence type="ECO:0000313" key="7">
    <source>
        <dbReference type="EMBL" id="KEZ20232.1"/>
    </source>
</evidence>
<accession>A0A084EQJ0</accession>
<comment type="subcellular location">
    <subcellularLocation>
        <location evidence="1">Cell membrane</location>
        <topology evidence="1">Multi-pass membrane protein</topology>
    </subcellularLocation>
</comment>
<dbReference type="EMBL" id="JFDO01000007">
    <property type="protein sequence ID" value="KEZ20232.1"/>
    <property type="molecule type" value="Genomic_DNA"/>
</dbReference>
<dbReference type="InterPro" id="IPR001851">
    <property type="entry name" value="ABC_transp_permease"/>
</dbReference>
<gene>
    <name evidence="7" type="ORF">MCAPa_2910</name>
</gene>